<name>A0A9N7UAF4_PLEPL</name>
<dbReference type="AlphaFoldDB" id="A0A9N7UAF4"/>
<proteinExistence type="predicted"/>
<protein>
    <submittedName>
        <fullName evidence="2">Uncharacterized protein</fullName>
    </submittedName>
</protein>
<comment type="caution">
    <text evidence="2">The sequence shown here is derived from an EMBL/GenBank/DDBJ whole genome shotgun (WGS) entry which is preliminary data.</text>
</comment>
<dbReference type="EMBL" id="CADEAL010000887">
    <property type="protein sequence ID" value="CAB1426418.1"/>
    <property type="molecule type" value="Genomic_DNA"/>
</dbReference>
<sequence length="134" mass="14366">MTNAVEKESYRCRLSSCCQTSGFGFQMRDRGGESRGEERTIIREDEYAQPTPGYRKNGLCSGNVRSNPFCSIIRPVDRGGSARWSGAGSLIARGGPRWPRVLVSPCLPGRSGGTQLLVTAAPASLLSVSAAQTK</sequence>
<reference evidence="2" key="1">
    <citation type="submission" date="2020-03" db="EMBL/GenBank/DDBJ databases">
        <authorList>
            <person name="Weist P."/>
        </authorList>
    </citation>
    <scope>NUCLEOTIDE SEQUENCE</scope>
</reference>
<evidence type="ECO:0000313" key="2">
    <source>
        <dbReference type="EMBL" id="CAB1426418.1"/>
    </source>
</evidence>
<evidence type="ECO:0000256" key="1">
    <source>
        <dbReference type="SAM" id="MobiDB-lite"/>
    </source>
</evidence>
<dbReference type="Proteomes" id="UP001153269">
    <property type="component" value="Unassembled WGS sequence"/>
</dbReference>
<accession>A0A9N7UAF4</accession>
<feature type="region of interest" description="Disordered" evidence="1">
    <location>
        <begin position="28"/>
        <end position="48"/>
    </location>
</feature>
<organism evidence="2 3">
    <name type="scientific">Pleuronectes platessa</name>
    <name type="common">European plaice</name>
    <dbReference type="NCBI Taxonomy" id="8262"/>
    <lineage>
        <taxon>Eukaryota</taxon>
        <taxon>Metazoa</taxon>
        <taxon>Chordata</taxon>
        <taxon>Craniata</taxon>
        <taxon>Vertebrata</taxon>
        <taxon>Euteleostomi</taxon>
        <taxon>Actinopterygii</taxon>
        <taxon>Neopterygii</taxon>
        <taxon>Teleostei</taxon>
        <taxon>Neoteleostei</taxon>
        <taxon>Acanthomorphata</taxon>
        <taxon>Carangaria</taxon>
        <taxon>Pleuronectiformes</taxon>
        <taxon>Pleuronectoidei</taxon>
        <taxon>Pleuronectidae</taxon>
        <taxon>Pleuronectes</taxon>
    </lineage>
</organism>
<feature type="compositionally biased region" description="Basic and acidic residues" evidence="1">
    <location>
        <begin position="28"/>
        <end position="46"/>
    </location>
</feature>
<gene>
    <name evidence="2" type="ORF">PLEPLA_LOCUS14354</name>
</gene>
<evidence type="ECO:0000313" key="3">
    <source>
        <dbReference type="Proteomes" id="UP001153269"/>
    </source>
</evidence>
<keyword evidence="3" id="KW-1185">Reference proteome</keyword>